<keyword evidence="3" id="KW-1185">Reference proteome</keyword>
<gene>
    <name evidence="2" type="ORF">BEN30_06825</name>
</gene>
<dbReference type="EMBL" id="MCGG01000016">
    <property type="protein sequence ID" value="OEJ68230.1"/>
    <property type="molecule type" value="Genomic_DNA"/>
</dbReference>
<proteinExistence type="predicted"/>
<organism evidence="2 3">
    <name type="scientific">Magnetovibrio blakemorei</name>
    <dbReference type="NCBI Taxonomy" id="28181"/>
    <lineage>
        <taxon>Bacteria</taxon>
        <taxon>Pseudomonadati</taxon>
        <taxon>Pseudomonadota</taxon>
        <taxon>Alphaproteobacteria</taxon>
        <taxon>Rhodospirillales</taxon>
        <taxon>Magnetovibrionaceae</taxon>
        <taxon>Magnetovibrio</taxon>
    </lineage>
</organism>
<sequence>MAQGQSAEDACLKLGVSKLNFELWTREYGGGKPAYIKCLEALAEIDKKGNVPEFVAKFSEFHVYQQQGFKAQGISFSLNFKIALLTRLSKMIVAPTKKPRSSDSGESWGSDGGQANTPYKRANEALIDEFSNIIRFYMMRANKAGTPVNGNLVSDITLDVKGKVGELVSNGLLALLSNRELSPKQQIELKEGWLLLGSYIDRLLRMGT</sequence>
<evidence type="ECO:0000313" key="2">
    <source>
        <dbReference type="EMBL" id="OEJ68230.1"/>
    </source>
</evidence>
<dbReference type="AlphaFoldDB" id="A0A1E5Q9H8"/>
<evidence type="ECO:0000313" key="3">
    <source>
        <dbReference type="Proteomes" id="UP000095347"/>
    </source>
</evidence>
<feature type="region of interest" description="Disordered" evidence="1">
    <location>
        <begin position="96"/>
        <end position="116"/>
    </location>
</feature>
<evidence type="ECO:0000256" key="1">
    <source>
        <dbReference type="SAM" id="MobiDB-lite"/>
    </source>
</evidence>
<comment type="caution">
    <text evidence="2">The sequence shown here is derived from an EMBL/GenBank/DDBJ whole genome shotgun (WGS) entry which is preliminary data.</text>
</comment>
<name>A0A1E5Q9H8_9PROT</name>
<reference evidence="3" key="1">
    <citation type="submission" date="2016-07" db="EMBL/GenBank/DDBJ databases">
        <authorList>
            <person name="Florea S."/>
            <person name="Webb J.S."/>
            <person name="Jaromczyk J."/>
            <person name="Schardl C.L."/>
        </authorList>
    </citation>
    <scope>NUCLEOTIDE SEQUENCE [LARGE SCALE GENOMIC DNA]</scope>
    <source>
        <strain evidence="3">MV-1</strain>
    </source>
</reference>
<accession>A0A1E5Q9H8</accession>
<protein>
    <submittedName>
        <fullName evidence="2">Uncharacterized protein</fullName>
    </submittedName>
</protein>
<dbReference type="Proteomes" id="UP000095347">
    <property type="component" value="Unassembled WGS sequence"/>
</dbReference>